<dbReference type="Proteomes" id="UP000250234">
    <property type="component" value="Unassembled WGS sequence"/>
</dbReference>
<dbReference type="Gene3D" id="1.20.1720.10">
    <property type="entry name" value="Multidrug resistance protein D"/>
    <property type="match status" value="1"/>
</dbReference>
<keyword evidence="4 7" id="KW-0812">Transmembrane</keyword>
<dbReference type="SUPFAM" id="SSF103473">
    <property type="entry name" value="MFS general substrate transporter"/>
    <property type="match status" value="2"/>
</dbReference>
<dbReference type="NCBIfam" id="TIGR00711">
    <property type="entry name" value="efflux_EmrB"/>
    <property type="match status" value="1"/>
</dbReference>
<evidence type="ECO:0000256" key="6">
    <source>
        <dbReference type="ARBA" id="ARBA00023136"/>
    </source>
</evidence>
<feature type="domain" description="Major facilitator superfamily (MFS) profile" evidence="8">
    <location>
        <begin position="22"/>
        <end position="478"/>
    </location>
</feature>
<evidence type="ECO:0000259" key="8">
    <source>
        <dbReference type="PROSITE" id="PS50850"/>
    </source>
</evidence>
<dbReference type="AlphaFoldDB" id="A0A2X3CEW4"/>
<dbReference type="RefSeq" id="WP_242979128.1">
    <property type="nucleotide sequence ID" value="NZ_CATNYA010000005.1"/>
</dbReference>
<evidence type="ECO:0000256" key="4">
    <source>
        <dbReference type="ARBA" id="ARBA00022692"/>
    </source>
</evidence>
<feature type="transmembrane region" description="Helical" evidence="7">
    <location>
        <begin position="237"/>
        <end position="256"/>
    </location>
</feature>
<evidence type="ECO:0000256" key="2">
    <source>
        <dbReference type="ARBA" id="ARBA00022448"/>
    </source>
</evidence>
<keyword evidence="3" id="KW-1003">Cell membrane</keyword>
<protein>
    <submittedName>
        <fullName evidence="9">Multidrug resistance protein</fullName>
    </submittedName>
</protein>
<keyword evidence="2" id="KW-0813">Transport</keyword>
<dbReference type="CDD" id="cd17321">
    <property type="entry name" value="MFS_MMR_MDR_like"/>
    <property type="match status" value="1"/>
</dbReference>
<feature type="transmembrane region" description="Helical" evidence="7">
    <location>
        <begin position="20"/>
        <end position="40"/>
    </location>
</feature>
<dbReference type="GO" id="GO:0005886">
    <property type="term" value="C:plasma membrane"/>
    <property type="evidence" value="ECO:0007669"/>
    <property type="project" value="UniProtKB-SubCell"/>
</dbReference>
<feature type="transmembrane region" description="Helical" evidence="7">
    <location>
        <begin position="277"/>
        <end position="299"/>
    </location>
</feature>
<gene>
    <name evidence="9" type="primary">stp_1</name>
    <name evidence="9" type="ORF">NCTC8081_01042</name>
</gene>
<dbReference type="Pfam" id="PF07690">
    <property type="entry name" value="MFS_1"/>
    <property type="match status" value="2"/>
</dbReference>
<feature type="transmembrane region" description="Helical" evidence="7">
    <location>
        <begin position="311"/>
        <end position="328"/>
    </location>
</feature>
<dbReference type="InterPro" id="IPR020846">
    <property type="entry name" value="MFS_dom"/>
</dbReference>
<dbReference type="PANTHER" id="PTHR42718">
    <property type="entry name" value="MAJOR FACILITATOR SUPERFAMILY MULTIDRUG TRANSPORTER MFSC"/>
    <property type="match status" value="1"/>
</dbReference>
<feature type="transmembrane region" description="Helical" evidence="7">
    <location>
        <begin position="366"/>
        <end position="386"/>
    </location>
</feature>
<accession>A0A2X3CEW4</accession>
<name>A0A2X3CEW4_CLOPF</name>
<proteinExistence type="predicted"/>
<evidence type="ECO:0000313" key="10">
    <source>
        <dbReference type="Proteomes" id="UP000250234"/>
    </source>
</evidence>
<evidence type="ECO:0000256" key="1">
    <source>
        <dbReference type="ARBA" id="ARBA00004651"/>
    </source>
</evidence>
<dbReference type="InterPro" id="IPR004638">
    <property type="entry name" value="EmrB-like"/>
</dbReference>
<keyword evidence="5 7" id="KW-1133">Transmembrane helix</keyword>
<dbReference type="FunFam" id="1.20.1720.10:FF:000021">
    <property type="entry name" value="Drug resistance transporter, EmrB/QacA subfamily"/>
    <property type="match status" value="1"/>
</dbReference>
<dbReference type="Gene3D" id="1.20.1250.20">
    <property type="entry name" value="MFS general substrate transporter like domains"/>
    <property type="match status" value="1"/>
</dbReference>
<dbReference type="InterPro" id="IPR011701">
    <property type="entry name" value="MFS"/>
</dbReference>
<feature type="transmembrane region" description="Helical" evidence="7">
    <location>
        <begin position="212"/>
        <end position="231"/>
    </location>
</feature>
<feature type="transmembrane region" description="Helical" evidence="7">
    <location>
        <begin position="88"/>
        <end position="107"/>
    </location>
</feature>
<dbReference type="PRINTS" id="PR01036">
    <property type="entry name" value="TCRTETB"/>
</dbReference>
<dbReference type="InterPro" id="IPR036259">
    <property type="entry name" value="MFS_trans_sf"/>
</dbReference>
<feature type="transmembrane region" description="Helical" evidence="7">
    <location>
        <begin position="113"/>
        <end position="134"/>
    </location>
</feature>
<feature type="transmembrane region" description="Helical" evidence="7">
    <location>
        <begin position="340"/>
        <end position="360"/>
    </location>
</feature>
<dbReference type="PROSITE" id="PS50850">
    <property type="entry name" value="MFS"/>
    <property type="match status" value="1"/>
</dbReference>
<sequence>MNNANENSKNTENLVYKNRWFILAVLVMQPFMACLDSSIVNVALPILQKELGATMAGTEWIVSSYLIIISASILIFGRLGDMHSKSSVFIKGILIFVLGSFLCGISPSLPILVLSRVVQAIGAAMLMSTNQGIITDVFPPKERGKALGISGSFVALGSILGPALGGFIVTYFTWHYIFLINVPIGIICYIFAKKYLPIRIPKESESMDKPGATMFFIATILIFTSILISQHLGFTSIYVILGLIIGIIVLAFFLLYENKIKNPMLHLSLFKKPIFSVSLICAFISFTAINTINVIQPFYLNDILGYSPGKISVIMTAYPIVLFVIAPLSGTLSDKIGSKILTLIGLFLTGVSMILLSSLNSNSSETSIFLMLSLLGFSNGLFQSPNTNLIMSSVPKDKLGIAGGTNALIRNLGLAFGVSASTSILYAKMSKLAGFRVLGSVPNRPDIFISGMRFVYILVAISCFICLIISVIEYIQSKKNKKIKGAVSKILLKSYLIQHLFNY</sequence>
<evidence type="ECO:0000313" key="9">
    <source>
        <dbReference type="EMBL" id="SQC06925.1"/>
    </source>
</evidence>
<feature type="transmembrane region" description="Helical" evidence="7">
    <location>
        <begin position="174"/>
        <end position="192"/>
    </location>
</feature>
<organism evidence="9 10">
    <name type="scientific">Clostridium perfringens</name>
    <dbReference type="NCBI Taxonomy" id="1502"/>
    <lineage>
        <taxon>Bacteria</taxon>
        <taxon>Bacillati</taxon>
        <taxon>Bacillota</taxon>
        <taxon>Clostridia</taxon>
        <taxon>Eubacteriales</taxon>
        <taxon>Clostridiaceae</taxon>
        <taxon>Clostridium</taxon>
    </lineage>
</organism>
<comment type="subcellular location">
    <subcellularLocation>
        <location evidence="1">Cell membrane</location>
        <topology evidence="1">Multi-pass membrane protein</topology>
    </subcellularLocation>
</comment>
<feature type="transmembrane region" description="Helical" evidence="7">
    <location>
        <begin position="60"/>
        <end position="76"/>
    </location>
</feature>
<reference evidence="9 10" key="1">
    <citation type="submission" date="2018-06" db="EMBL/GenBank/DDBJ databases">
        <authorList>
            <consortium name="Pathogen Informatics"/>
            <person name="Doyle S."/>
        </authorList>
    </citation>
    <scope>NUCLEOTIDE SEQUENCE [LARGE SCALE GENOMIC DNA]</scope>
    <source>
        <strain evidence="9 10">NCTC8081</strain>
    </source>
</reference>
<keyword evidence="6 7" id="KW-0472">Membrane</keyword>
<feature type="transmembrane region" description="Helical" evidence="7">
    <location>
        <begin position="146"/>
        <end position="168"/>
    </location>
</feature>
<dbReference type="GO" id="GO:0022857">
    <property type="term" value="F:transmembrane transporter activity"/>
    <property type="evidence" value="ECO:0007669"/>
    <property type="project" value="InterPro"/>
</dbReference>
<dbReference type="EMBL" id="UAWO01000002">
    <property type="protein sequence ID" value="SQC06925.1"/>
    <property type="molecule type" value="Genomic_DNA"/>
</dbReference>
<dbReference type="PANTHER" id="PTHR42718:SF46">
    <property type="entry name" value="BLR6921 PROTEIN"/>
    <property type="match status" value="1"/>
</dbReference>
<feature type="transmembrane region" description="Helical" evidence="7">
    <location>
        <begin position="447"/>
        <end position="475"/>
    </location>
</feature>
<evidence type="ECO:0000256" key="5">
    <source>
        <dbReference type="ARBA" id="ARBA00022989"/>
    </source>
</evidence>
<evidence type="ECO:0000256" key="7">
    <source>
        <dbReference type="SAM" id="Phobius"/>
    </source>
</evidence>
<evidence type="ECO:0000256" key="3">
    <source>
        <dbReference type="ARBA" id="ARBA00022475"/>
    </source>
</evidence>
<feature type="transmembrane region" description="Helical" evidence="7">
    <location>
        <begin position="407"/>
        <end position="427"/>
    </location>
</feature>